<comment type="caution">
    <text evidence="3">The sequence shown here is derived from an EMBL/GenBank/DDBJ whole genome shotgun (WGS) entry which is preliminary data.</text>
</comment>
<evidence type="ECO:0000313" key="4">
    <source>
        <dbReference type="Proteomes" id="UP001620626"/>
    </source>
</evidence>
<name>A0ABD2LJI1_9BILA</name>
<reference evidence="3 4" key="1">
    <citation type="submission" date="2024-10" db="EMBL/GenBank/DDBJ databases">
        <authorList>
            <person name="Kim D."/>
        </authorList>
    </citation>
    <scope>NUCLEOTIDE SEQUENCE [LARGE SCALE GENOMIC DNA]</scope>
    <source>
        <strain evidence="3">BH-2024</strain>
    </source>
</reference>
<evidence type="ECO:0000256" key="2">
    <source>
        <dbReference type="SAM" id="Phobius"/>
    </source>
</evidence>
<keyword evidence="4" id="KW-1185">Reference proteome</keyword>
<keyword evidence="2" id="KW-0812">Transmembrane</keyword>
<sequence>MFCRFALSVVAVVVVVAYLMVRIPACTNVLPFRTQCGGGGGGGGVPNGANSGVAMFCRFAYSVVAVVVVVLLNQIMLALARILASGMVRPIFTGGSVWPMVVAQIITRSIAAAAVNIKPLLPPPPQPPIFVRNAQPATKPKKKYTSDESSSSEGDAGPSAPKRRLIIASDDEEEKVEIEKEK</sequence>
<keyword evidence="2" id="KW-0472">Membrane</keyword>
<dbReference type="AlphaFoldDB" id="A0ABD2LJI1"/>
<protein>
    <submittedName>
        <fullName evidence="3">Uncharacterized protein</fullName>
    </submittedName>
</protein>
<feature type="transmembrane region" description="Helical" evidence="2">
    <location>
        <begin position="5"/>
        <end position="25"/>
    </location>
</feature>
<keyword evidence="2" id="KW-1133">Transmembrane helix</keyword>
<evidence type="ECO:0000256" key="1">
    <source>
        <dbReference type="SAM" id="MobiDB-lite"/>
    </source>
</evidence>
<proteinExistence type="predicted"/>
<feature type="compositionally biased region" description="Low complexity" evidence="1">
    <location>
        <begin position="147"/>
        <end position="160"/>
    </location>
</feature>
<evidence type="ECO:0000313" key="3">
    <source>
        <dbReference type="EMBL" id="KAL3115383.1"/>
    </source>
</evidence>
<feature type="transmembrane region" description="Helical" evidence="2">
    <location>
        <begin position="59"/>
        <end position="80"/>
    </location>
</feature>
<dbReference type="EMBL" id="JBICBT010000381">
    <property type="protein sequence ID" value="KAL3115383.1"/>
    <property type="molecule type" value="Genomic_DNA"/>
</dbReference>
<organism evidence="3 4">
    <name type="scientific">Heterodera trifolii</name>
    <dbReference type="NCBI Taxonomy" id="157864"/>
    <lineage>
        <taxon>Eukaryota</taxon>
        <taxon>Metazoa</taxon>
        <taxon>Ecdysozoa</taxon>
        <taxon>Nematoda</taxon>
        <taxon>Chromadorea</taxon>
        <taxon>Rhabditida</taxon>
        <taxon>Tylenchina</taxon>
        <taxon>Tylenchomorpha</taxon>
        <taxon>Tylenchoidea</taxon>
        <taxon>Heteroderidae</taxon>
        <taxon>Heteroderinae</taxon>
        <taxon>Heterodera</taxon>
    </lineage>
</organism>
<dbReference type="Proteomes" id="UP001620626">
    <property type="component" value="Unassembled WGS sequence"/>
</dbReference>
<gene>
    <name evidence="3" type="ORF">niasHT_020056</name>
</gene>
<accession>A0ABD2LJI1</accession>
<feature type="region of interest" description="Disordered" evidence="1">
    <location>
        <begin position="126"/>
        <end position="182"/>
    </location>
</feature>